<keyword evidence="9" id="KW-0289">Folate biosynthesis</keyword>
<comment type="pathway">
    <text evidence="1">Cofactor biosynthesis; tetrahydrofolate biosynthesis; 2-amino-4-hydroxy-6-hydroxymethyl-7,8-dihydropteridine diphosphate from 7,8-dihydroneopterin triphosphate: step 4/4.</text>
</comment>
<dbReference type="Proteomes" id="UP000236725">
    <property type="component" value="Unassembled WGS sequence"/>
</dbReference>
<dbReference type="InterPro" id="IPR035907">
    <property type="entry name" value="Hppk_sf"/>
</dbReference>
<sequence length="122" mass="13900">MLNRAIISLGSNKDREMNIRRATELLLQYFPSICFSEAVYTEPVACPLSSSFLNRMALVDTPLSADDLKLVFKQIEVTIGRKPDDKKQGIVPIDIDLLQWNDRVLKPEDMQREYVISLLAAM</sequence>
<dbReference type="GO" id="GO:0016301">
    <property type="term" value="F:kinase activity"/>
    <property type="evidence" value="ECO:0007669"/>
    <property type="project" value="UniProtKB-KW"/>
</dbReference>
<dbReference type="Gene3D" id="3.30.70.560">
    <property type="entry name" value="7,8-Dihydro-6-hydroxymethylpterin-pyrophosphokinase HPPK"/>
    <property type="match status" value="1"/>
</dbReference>
<name>A0A8G2BTX7_9BACT</name>
<evidence type="ECO:0000256" key="10">
    <source>
        <dbReference type="ARBA" id="ARBA00029409"/>
    </source>
</evidence>
<comment type="similarity">
    <text evidence="2">Belongs to the HPPK family.</text>
</comment>
<evidence type="ECO:0000256" key="12">
    <source>
        <dbReference type="ARBA" id="ARBA00033413"/>
    </source>
</evidence>
<comment type="caution">
    <text evidence="14">The sequence shown here is derived from an EMBL/GenBank/DDBJ whole genome shotgun (WGS) entry which is preliminary data.</text>
</comment>
<dbReference type="EMBL" id="FNVS01000001">
    <property type="protein sequence ID" value="SEF46213.1"/>
    <property type="molecule type" value="Genomic_DNA"/>
</dbReference>
<evidence type="ECO:0000256" key="8">
    <source>
        <dbReference type="ARBA" id="ARBA00022840"/>
    </source>
</evidence>
<evidence type="ECO:0000259" key="13">
    <source>
        <dbReference type="Pfam" id="PF01288"/>
    </source>
</evidence>
<evidence type="ECO:0000256" key="3">
    <source>
        <dbReference type="ARBA" id="ARBA00013253"/>
    </source>
</evidence>
<dbReference type="UniPathway" id="UPA00077">
    <property type="reaction ID" value="UER00155"/>
</dbReference>
<dbReference type="GO" id="GO:0046654">
    <property type="term" value="P:tetrahydrofolate biosynthetic process"/>
    <property type="evidence" value="ECO:0007669"/>
    <property type="project" value="UniProtKB-UniPathway"/>
</dbReference>
<dbReference type="GO" id="GO:0046656">
    <property type="term" value="P:folic acid biosynthetic process"/>
    <property type="evidence" value="ECO:0007669"/>
    <property type="project" value="UniProtKB-KW"/>
</dbReference>
<dbReference type="EC" id="2.7.6.3" evidence="3"/>
<organism evidence="14 15">
    <name type="scientific">Parabacteroides chinchillae</name>
    <dbReference type="NCBI Taxonomy" id="871327"/>
    <lineage>
        <taxon>Bacteria</taxon>
        <taxon>Pseudomonadati</taxon>
        <taxon>Bacteroidota</taxon>
        <taxon>Bacteroidia</taxon>
        <taxon>Bacteroidales</taxon>
        <taxon>Tannerellaceae</taxon>
        <taxon>Parabacteroides</taxon>
    </lineage>
</organism>
<evidence type="ECO:0000256" key="5">
    <source>
        <dbReference type="ARBA" id="ARBA00022679"/>
    </source>
</evidence>
<dbReference type="AlphaFoldDB" id="A0A8G2BTX7"/>
<dbReference type="GO" id="GO:0003848">
    <property type="term" value="F:2-amino-4-hydroxy-6-hydroxymethyldihydropteridine diphosphokinase activity"/>
    <property type="evidence" value="ECO:0007669"/>
    <property type="project" value="UniProtKB-EC"/>
</dbReference>
<keyword evidence="6" id="KW-0547">Nucleotide-binding</keyword>
<evidence type="ECO:0000256" key="7">
    <source>
        <dbReference type="ARBA" id="ARBA00022777"/>
    </source>
</evidence>
<comment type="function">
    <text evidence="10">Catalyzes the transfer of pyrophosphate from adenosine triphosphate (ATP) to 6-hydroxymethyl-7,8-dihydropterin, an enzymatic step in folate biosynthesis pathway.</text>
</comment>
<dbReference type="PANTHER" id="PTHR43071">
    <property type="entry name" value="2-AMINO-4-HYDROXY-6-HYDROXYMETHYLDIHYDROPTERIDINE PYROPHOSPHOKINASE"/>
    <property type="match status" value="1"/>
</dbReference>
<dbReference type="SUPFAM" id="SSF55083">
    <property type="entry name" value="6-hydroxymethyl-7,8-dihydropterin pyrophosphokinase, HPPK"/>
    <property type="match status" value="1"/>
</dbReference>
<accession>A0A8G2BTX7</accession>
<evidence type="ECO:0000256" key="4">
    <source>
        <dbReference type="ARBA" id="ARBA00016218"/>
    </source>
</evidence>
<gene>
    <name evidence="14" type="ORF">SAMN05444001_101287</name>
</gene>
<evidence type="ECO:0000256" key="9">
    <source>
        <dbReference type="ARBA" id="ARBA00022909"/>
    </source>
</evidence>
<reference evidence="14 15" key="1">
    <citation type="submission" date="2016-10" db="EMBL/GenBank/DDBJ databases">
        <authorList>
            <person name="Varghese N."/>
            <person name="Submissions S."/>
        </authorList>
    </citation>
    <scope>NUCLEOTIDE SEQUENCE [LARGE SCALE GENOMIC DNA]</scope>
    <source>
        <strain evidence="14 15">DSM 29073</strain>
    </source>
</reference>
<evidence type="ECO:0000256" key="2">
    <source>
        <dbReference type="ARBA" id="ARBA00005810"/>
    </source>
</evidence>
<evidence type="ECO:0000256" key="11">
    <source>
        <dbReference type="ARBA" id="ARBA00029766"/>
    </source>
</evidence>
<dbReference type="InterPro" id="IPR000550">
    <property type="entry name" value="Hppk"/>
</dbReference>
<keyword evidence="7 14" id="KW-0418">Kinase</keyword>
<feature type="domain" description="7,8-dihydro-6-hydroxymethylpterin-pyrophosphokinase" evidence="13">
    <location>
        <begin position="6"/>
        <end position="120"/>
    </location>
</feature>
<dbReference type="PANTHER" id="PTHR43071:SF1">
    <property type="entry name" value="2-AMINO-4-HYDROXY-6-HYDROXYMETHYLDIHYDROPTERIDINE PYROPHOSPHOKINASE"/>
    <property type="match status" value="1"/>
</dbReference>
<proteinExistence type="inferred from homology"/>
<dbReference type="Pfam" id="PF01288">
    <property type="entry name" value="HPPK"/>
    <property type="match status" value="1"/>
</dbReference>
<evidence type="ECO:0000256" key="1">
    <source>
        <dbReference type="ARBA" id="ARBA00005051"/>
    </source>
</evidence>
<evidence type="ECO:0000313" key="14">
    <source>
        <dbReference type="EMBL" id="SEF46213.1"/>
    </source>
</evidence>
<evidence type="ECO:0000256" key="6">
    <source>
        <dbReference type="ARBA" id="ARBA00022741"/>
    </source>
</evidence>
<dbReference type="GO" id="GO:0005524">
    <property type="term" value="F:ATP binding"/>
    <property type="evidence" value="ECO:0007669"/>
    <property type="project" value="UniProtKB-KW"/>
</dbReference>
<keyword evidence="5" id="KW-0808">Transferase</keyword>
<keyword evidence="15" id="KW-1185">Reference proteome</keyword>
<keyword evidence="8" id="KW-0067">ATP-binding</keyword>
<protein>
    <recommendedName>
        <fullName evidence="4">2-amino-4-hydroxy-6-hydroxymethyldihydropteridine pyrophosphokinase</fullName>
        <ecNumber evidence="3">2.7.6.3</ecNumber>
    </recommendedName>
    <alternativeName>
        <fullName evidence="11">6-hydroxymethyl-7,8-dihydropterin pyrophosphokinase</fullName>
    </alternativeName>
    <alternativeName>
        <fullName evidence="12">7,8-dihydro-6-hydroxymethylpterin-pyrophosphokinase</fullName>
    </alternativeName>
</protein>
<evidence type="ECO:0000313" key="15">
    <source>
        <dbReference type="Proteomes" id="UP000236725"/>
    </source>
</evidence>